<dbReference type="EMBL" id="JANBVB010001634">
    <property type="protein sequence ID" value="KAJ2889840.1"/>
    <property type="molecule type" value="Genomic_DNA"/>
</dbReference>
<name>A0ACC1LYF7_9FUNG</name>
<protein>
    <submittedName>
        <fullName evidence="1">Uncharacterized protein</fullName>
    </submittedName>
</protein>
<accession>A0ACC1LYF7</accession>
<organism evidence="1 2">
    <name type="scientific">Coemansia aciculifera</name>
    <dbReference type="NCBI Taxonomy" id="417176"/>
    <lineage>
        <taxon>Eukaryota</taxon>
        <taxon>Fungi</taxon>
        <taxon>Fungi incertae sedis</taxon>
        <taxon>Zoopagomycota</taxon>
        <taxon>Kickxellomycotina</taxon>
        <taxon>Kickxellomycetes</taxon>
        <taxon>Kickxellales</taxon>
        <taxon>Kickxellaceae</taxon>
        <taxon>Coemansia</taxon>
    </lineage>
</organism>
<sequence>MDAKLSALLDSAADQLEQLSTTILPLSDTTYTHESQALPGSTIGKHVRHILDHFSLLFAAISSTPSQPSPATVNYSRRERNTATQESVAGGIASIGTMAGIARRLRTQTQDTIVSDDVLIVADTMPGGRDEAF</sequence>
<dbReference type="Proteomes" id="UP001139981">
    <property type="component" value="Unassembled WGS sequence"/>
</dbReference>
<evidence type="ECO:0000313" key="1">
    <source>
        <dbReference type="EMBL" id="KAJ2889840.1"/>
    </source>
</evidence>
<feature type="non-terminal residue" evidence="1">
    <location>
        <position position="133"/>
    </location>
</feature>
<comment type="caution">
    <text evidence="1">The sequence shown here is derived from an EMBL/GenBank/DDBJ whole genome shotgun (WGS) entry which is preliminary data.</text>
</comment>
<keyword evidence="2" id="KW-1185">Reference proteome</keyword>
<evidence type="ECO:0000313" key="2">
    <source>
        <dbReference type="Proteomes" id="UP001139981"/>
    </source>
</evidence>
<proteinExistence type="predicted"/>
<reference evidence="1" key="1">
    <citation type="submission" date="2022-07" db="EMBL/GenBank/DDBJ databases">
        <title>Phylogenomic reconstructions and comparative analyses of Kickxellomycotina fungi.</title>
        <authorList>
            <person name="Reynolds N.K."/>
            <person name="Stajich J.E."/>
            <person name="Barry K."/>
            <person name="Grigoriev I.V."/>
            <person name="Crous P."/>
            <person name="Smith M.E."/>
        </authorList>
    </citation>
    <scope>NUCLEOTIDE SEQUENCE</scope>
    <source>
        <strain evidence="1">CBS 190363</strain>
    </source>
</reference>
<gene>
    <name evidence="1" type="ORF">IWW38_004470</name>
</gene>